<comment type="caution">
    <text evidence="2">The sequence shown here is derived from an EMBL/GenBank/DDBJ whole genome shotgun (WGS) entry which is preliminary data.</text>
</comment>
<reference evidence="2 3" key="1">
    <citation type="journal article" date="2013" name="Curr. Biol.">
        <title>The Genome of the Foraminiferan Reticulomyxa filosa.</title>
        <authorList>
            <person name="Glockner G."/>
            <person name="Hulsmann N."/>
            <person name="Schleicher M."/>
            <person name="Noegel A.A."/>
            <person name="Eichinger L."/>
            <person name="Gallinger C."/>
            <person name="Pawlowski J."/>
            <person name="Sierra R."/>
            <person name="Euteneuer U."/>
            <person name="Pillet L."/>
            <person name="Moustafa A."/>
            <person name="Platzer M."/>
            <person name="Groth M."/>
            <person name="Szafranski K."/>
            <person name="Schliwa M."/>
        </authorList>
    </citation>
    <scope>NUCLEOTIDE SEQUENCE [LARGE SCALE GENOMIC DNA]</scope>
</reference>
<dbReference type="EMBL" id="ASPP01043536">
    <property type="protein sequence ID" value="ETN99581.1"/>
    <property type="molecule type" value="Genomic_DNA"/>
</dbReference>
<evidence type="ECO:0000313" key="3">
    <source>
        <dbReference type="Proteomes" id="UP000023152"/>
    </source>
</evidence>
<keyword evidence="1" id="KW-0472">Membrane</keyword>
<accession>X6LEM6</accession>
<dbReference type="AlphaFoldDB" id="X6LEM6"/>
<sequence length="233" mass="27267">MNDSAPLSALCGLASVRCMTKHHQKSLMSIEFKDVKIRLSHYKLRNYKSCDKEALRFLVFEGSDDGISLIPLRQHADDKALRKDIMAHTRPLEMSQYLTCSGYVGRLLHLKQMFIHKWRLFLLQFQKSSNENIMGLKSTPHGKKKIRVCTFVYVFAYYKNIILFVWIGLEIGTMFRSQKYCFCSFFCLKNKKTFKNQDKGERLEKMKMGDNKFGENNGKKYFKKVGKGIEKEI</sequence>
<organism evidence="2 3">
    <name type="scientific">Reticulomyxa filosa</name>
    <dbReference type="NCBI Taxonomy" id="46433"/>
    <lineage>
        <taxon>Eukaryota</taxon>
        <taxon>Sar</taxon>
        <taxon>Rhizaria</taxon>
        <taxon>Retaria</taxon>
        <taxon>Foraminifera</taxon>
        <taxon>Monothalamids</taxon>
        <taxon>Reticulomyxidae</taxon>
        <taxon>Reticulomyxa</taxon>
    </lineage>
</organism>
<keyword evidence="1" id="KW-0812">Transmembrane</keyword>
<keyword evidence="1" id="KW-1133">Transmembrane helix</keyword>
<gene>
    <name evidence="2" type="ORF">RFI_37889</name>
</gene>
<dbReference type="Proteomes" id="UP000023152">
    <property type="component" value="Unassembled WGS sequence"/>
</dbReference>
<proteinExistence type="predicted"/>
<evidence type="ECO:0000313" key="2">
    <source>
        <dbReference type="EMBL" id="ETN99581.1"/>
    </source>
</evidence>
<name>X6LEM6_RETFI</name>
<protein>
    <submittedName>
        <fullName evidence="2">Uncharacterized protein</fullName>
    </submittedName>
</protein>
<feature type="transmembrane region" description="Helical" evidence="1">
    <location>
        <begin position="150"/>
        <end position="169"/>
    </location>
</feature>
<keyword evidence="3" id="KW-1185">Reference proteome</keyword>
<evidence type="ECO:0000256" key="1">
    <source>
        <dbReference type="SAM" id="Phobius"/>
    </source>
</evidence>
<dbReference type="OrthoDB" id="412600at2759"/>